<organism evidence="2 3">
    <name type="scientific">Microvenator marinus</name>
    <dbReference type="NCBI Taxonomy" id="2600177"/>
    <lineage>
        <taxon>Bacteria</taxon>
        <taxon>Deltaproteobacteria</taxon>
        <taxon>Bradymonadales</taxon>
        <taxon>Microvenatoraceae</taxon>
        <taxon>Microvenator</taxon>
    </lineage>
</organism>
<keyword evidence="3" id="KW-1185">Reference proteome</keyword>
<feature type="transmembrane region" description="Helical" evidence="1">
    <location>
        <begin position="32"/>
        <end position="51"/>
    </location>
</feature>
<dbReference type="AlphaFoldDB" id="A0A5B8XP56"/>
<dbReference type="RefSeq" id="WP_146958950.1">
    <property type="nucleotide sequence ID" value="NZ_CP042467.1"/>
</dbReference>
<keyword evidence="1" id="KW-0472">Membrane</keyword>
<dbReference type="PANTHER" id="PTHR38831:SF2">
    <property type="entry name" value="TYPE II SECRETION SYSTEM PROTEIN K"/>
    <property type="match status" value="1"/>
</dbReference>
<dbReference type="InterPro" id="IPR038072">
    <property type="entry name" value="GspK_central_sf"/>
</dbReference>
<keyword evidence="1" id="KW-0812">Transmembrane</keyword>
<dbReference type="Gene3D" id="1.10.40.60">
    <property type="entry name" value="EpsJ-like"/>
    <property type="match status" value="1"/>
</dbReference>
<dbReference type="OrthoDB" id="5491068at2"/>
<name>A0A5B8XP56_9DELT</name>
<accession>A0A5B8XP56</accession>
<dbReference type="SUPFAM" id="SSF158544">
    <property type="entry name" value="GspK insert domain-like"/>
    <property type="match status" value="1"/>
</dbReference>
<dbReference type="InterPro" id="IPR005628">
    <property type="entry name" value="GspK"/>
</dbReference>
<evidence type="ECO:0000313" key="3">
    <source>
        <dbReference type="Proteomes" id="UP000321595"/>
    </source>
</evidence>
<reference evidence="2 3" key="1">
    <citation type="submission" date="2019-08" db="EMBL/GenBank/DDBJ databases">
        <authorList>
            <person name="Liang Q."/>
        </authorList>
    </citation>
    <scope>NUCLEOTIDE SEQUENCE [LARGE SCALE GENOMIC DNA]</scope>
    <source>
        <strain evidence="2 3">V1718</strain>
    </source>
</reference>
<dbReference type="GO" id="GO:0009306">
    <property type="term" value="P:protein secretion"/>
    <property type="evidence" value="ECO:0007669"/>
    <property type="project" value="InterPro"/>
</dbReference>
<gene>
    <name evidence="2" type="ORF">FRD01_08420</name>
</gene>
<dbReference type="KEGG" id="bbae:FRD01_08420"/>
<keyword evidence="1" id="KW-1133">Transmembrane helix</keyword>
<sequence length="524" mass="58633">MLMKMISLGTLKALRALEQPAKRPTNNRGVAMLIGLITIVLLSASVVEYTYANRIHLALATNERDQLKSYFLARSSLNITKLLLSFQFALQSESRETEDDMGQLIGRAMRRSNFQMYQYVDLFMGPFNSGKIESPVGGINLSDTGVEGFGDFTGEMAVRVVPEDGRININNFAKDELDEGDLAQLCAMVLDPRYDEIFEQEDEFGELMDRAAVLQNIIDFIDPDEEGIILNTDCTIRGKSGDERRPYDRAGDRKIRPRNARLVDVSELHMVHGVSEAFMETFKDQLTTFNIGKPNLNVAQAPVFYSVLCQNMAVQGKRLSPGEALTLCSTSPTISSQVLLLAMALDGIRAFFENPLSVLLAYVGSTESTLLPSAKKGQPVAFLSVSQFPAYIEDLKQNPLLVGQFIQYSPLYQQLVLANPGMMLDPLNPAVPAWTVEFDRAGLMRSVTTTTPKIYRIYASGRYGSTESTIEAVIDFDKTVRRLPSEKALEEQESDAEILKELKDARREQFKESPKGRVLHWREY</sequence>
<dbReference type="EMBL" id="CP042467">
    <property type="protein sequence ID" value="QED27265.1"/>
    <property type="molecule type" value="Genomic_DNA"/>
</dbReference>
<evidence type="ECO:0000313" key="2">
    <source>
        <dbReference type="EMBL" id="QED27265.1"/>
    </source>
</evidence>
<dbReference type="Proteomes" id="UP000321595">
    <property type="component" value="Chromosome"/>
</dbReference>
<proteinExistence type="predicted"/>
<evidence type="ECO:0000256" key="1">
    <source>
        <dbReference type="SAM" id="Phobius"/>
    </source>
</evidence>
<dbReference type="GO" id="GO:0016020">
    <property type="term" value="C:membrane"/>
    <property type="evidence" value="ECO:0007669"/>
    <property type="project" value="InterPro"/>
</dbReference>
<dbReference type="PANTHER" id="PTHR38831">
    <property type="entry name" value="TYPE II SECRETION SYSTEM PROTEIN K"/>
    <property type="match status" value="1"/>
</dbReference>
<protein>
    <submittedName>
        <fullName evidence="2">General secretion pathway protein GspK</fullName>
    </submittedName>
</protein>